<evidence type="ECO:0000256" key="4">
    <source>
        <dbReference type="ARBA" id="ARBA00022989"/>
    </source>
</evidence>
<organism evidence="8 9">
    <name type="scientific">Sphingomonas aliaeris</name>
    <dbReference type="NCBI Taxonomy" id="2759526"/>
    <lineage>
        <taxon>Bacteria</taxon>
        <taxon>Pseudomonadati</taxon>
        <taxon>Pseudomonadota</taxon>
        <taxon>Alphaproteobacteria</taxon>
        <taxon>Sphingomonadales</taxon>
        <taxon>Sphingomonadaceae</taxon>
        <taxon>Sphingomonas</taxon>
    </lineage>
</organism>
<evidence type="ECO:0000313" key="9">
    <source>
        <dbReference type="Proteomes" id="UP000595894"/>
    </source>
</evidence>
<dbReference type="PANTHER" id="PTHR42709">
    <property type="entry name" value="ALKALINE PHOSPHATASE LIKE PROTEIN"/>
    <property type="match status" value="1"/>
</dbReference>
<evidence type="ECO:0000313" key="8">
    <source>
        <dbReference type="EMBL" id="QQV78380.1"/>
    </source>
</evidence>
<evidence type="ECO:0000256" key="6">
    <source>
        <dbReference type="SAM" id="Phobius"/>
    </source>
</evidence>
<evidence type="ECO:0000256" key="1">
    <source>
        <dbReference type="ARBA" id="ARBA00004651"/>
    </source>
</evidence>
<keyword evidence="5 6" id="KW-0472">Membrane</keyword>
<keyword evidence="3 6" id="KW-0812">Transmembrane</keyword>
<keyword evidence="4 6" id="KW-1133">Transmembrane helix</keyword>
<keyword evidence="9" id="KW-1185">Reference proteome</keyword>
<dbReference type="EMBL" id="CP061035">
    <property type="protein sequence ID" value="QQV78380.1"/>
    <property type="molecule type" value="Genomic_DNA"/>
</dbReference>
<name>A0A974NWX2_9SPHN</name>
<dbReference type="KEGG" id="sari:H5J25_06920"/>
<feature type="transmembrane region" description="Helical" evidence="6">
    <location>
        <begin position="6"/>
        <end position="27"/>
    </location>
</feature>
<accession>A0A974NWX2</accession>
<dbReference type="PANTHER" id="PTHR42709:SF6">
    <property type="entry name" value="UNDECAPRENYL PHOSPHATE TRANSPORTER A"/>
    <property type="match status" value="1"/>
</dbReference>
<dbReference type="RefSeq" id="WP_202095305.1">
    <property type="nucleotide sequence ID" value="NZ_CP061035.1"/>
</dbReference>
<dbReference type="GO" id="GO:0005886">
    <property type="term" value="C:plasma membrane"/>
    <property type="evidence" value="ECO:0007669"/>
    <property type="project" value="UniProtKB-SubCell"/>
</dbReference>
<sequence length="201" mass="22856">MTDIIVNFIAWGGYFGIFLLMAVENILPPIPSEVIMGLGGIAVARGQMEIFPLIAAGTIGTVGGNFFWYELGRRVGYKRFKPLVDRYGRWAAVEWADVEHIHDFFRRRGQWVIFVFRFMPAFRTIISLPAGMAHMPRWKFAVWTAGGSTIWNCVLVGAGYYLGSNFQQLDRYVGPASIAVIVLMLGLYGWRVLTWKPRDQR</sequence>
<feature type="domain" description="VTT" evidence="7">
    <location>
        <begin position="30"/>
        <end position="160"/>
    </location>
</feature>
<dbReference type="Proteomes" id="UP000595894">
    <property type="component" value="Chromosome"/>
</dbReference>
<dbReference type="AlphaFoldDB" id="A0A974NWX2"/>
<proteinExistence type="predicted"/>
<gene>
    <name evidence="8" type="ORF">H5J25_06920</name>
</gene>
<feature type="transmembrane region" description="Helical" evidence="6">
    <location>
        <begin position="174"/>
        <end position="193"/>
    </location>
</feature>
<keyword evidence="2" id="KW-1003">Cell membrane</keyword>
<protein>
    <submittedName>
        <fullName evidence="8">DedA family protein</fullName>
    </submittedName>
</protein>
<comment type="subcellular location">
    <subcellularLocation>
        <location evidence="1">Cell membrane</location>
        <topology evidence="1">Multi-pass membrane protein</topology>
    </subcellularLocation>
</comment>
<dbReference type="InterPro" id="IPR051311">
    <property type="entry name" value="DedA_domain"/>
</dbReference>
<evidence type="ECO:0000256" key="2">
    <source>
        <dbReference type="ARBA" id="ARBA00022475"/>
    </source>
</evidence>
<feature type="transmembrane region" description="Helical" evidence="6">
    <location>
        <begin position="48"/>
        <end position="69"/>
    </location>
</feature>
<evidence type="ECO:0000256" key="5">
    <source>
        <dbReference type="ARBA" id="ARBA00023136"/>
    </source>
</evidence>
<evidence type="ECO:0000256" key="3">
    <source>
        <dbReference type="ARBA" id="ARBA00022692"/>
    </source>
</evidence>
<evidence type="ECO:0000259" key="7">
    <source>
        <dbReference type="Pfam" id="PF09335"/>
    </source>
</evidence>
<feature type="transmembrane region" description="Helical" evidence="6">
    <location>
        <begin position="140"/>
        <end position="162"/>
    </location>
</feature>
<reference evidence="9" key="1">
    <citation type="submission" date="2020-09" db="EMBL/GenBank/DDBJ databases">
        <title>Sphingomonas sp., a new species isolated from pork steak.</title>
        <authorList>
            <person name="Heidler von Heilborn D."/>
        </authorList>
    </citation>
    <scope>NUCLEOTIDE SEQUENCE [LARGE SCALE GENOMIC DNA]</scope>
</reference>
<dbReference type="InterPro" id="IPR032816">
    <property type="entry name" value="VTT_dom"/>
</dbReference>
<dbReference type="Pfam" id="PF09335">
    <property type="entry name" value="VTT_dom"/>
    <property type="match status" value="1"/>
</dbReference>